<dbReference type="InterPro" id="IPR005107">
    <property type="entry name" value="CO_DH_flav_C"/>
</dbReference>
<keyword evidence="1" id="KW-0285">Flavoprotein</keyword>
<comment type="caution">
    <text evidence="5">The sequence shown here is derived from an EMBL/GenBank/DDBJ whole genome shotgun (WGS) entry which is preliminary data.</text>
</comment>
<keyword evidence="2" id="KW-0274">FAD</keyword>
<evidence type="ECO:0000256" key="2">
    <source>
        <dbReference type="ARBA" id="ARBA00022827"/>
    </source>
</evidence>
<dbReference type="Gene3D" id="3.30.465.10">
    <property type="match status" value="1"/>
</dbReference>
<dbReference type="SMART" id="SM01092">
    <property type="entry name" value="CO_deh_flav_C"/>
    <property type="match status" value="1"/>
</dbReference>
<dbReference type="InterPro" id="IPR016167">
    <property type="entry name" value="FAD-bd_PCMH_sub1"/>
</dbReference>
<dbReference type="SUPFAM" id="SSF56176">
    <property type="entry name" value="FAD-binding/transporter-associated domain-like"/>
    <property type="match status" value="1"/>
</dbReference>
<dbReference type="EMBL" id="JAAIKE010000002">
    <property type="protein sequence ID" value="NEX46434.1"/>
    <property type="molecule type" value="Genomic_DNA"/>
</dbReference>
<dbReference type="Pfam" id="PF00941">
    <property type="entry name" value="FAD_binding_5"/>
    <property type="match status" value="1"/>
</dbReference>
<dbReference type="Proteomes" id="UP000481421">
    <property type="component" value="Unassembled WGS sequence"/>
</dbReference>
<dbReference type="PANTHER" id="PTHR42659:SF2">
    <property type="entry name" value="XANTHINE DEHYDROGENASE SUBUNIT C-RELATED"/>
    <property type="match status" value="1"/>
</dbReference>
<dbReference type="SUPFAM" id="SSF55447">
    <property type="entry name" value="CO dehydrogenase flavoprotein C-terminal domain-like"/>
    <property type="match status" value="1"/>
</dbReference>
<accession>A0A6B3RK88</accession>
<keyword evidence="3" id="KW-0560">Oxidoreductase</keyword>
<dbReference type="InterPro" id="IPR051312">
    <property type="entry name" value="Diverse_Substr_Oxidored"/>
</dbReference>
<dbReference type="Gene3D" id="3.30.390.50">
    <property type="entry name" value="CO dehydrogenase flavoprotein, C-terminal domain"/>
    <property type="match status" value="1"/>
</dbReference>
<dbReference type="InterPro" id="IPR036318">
    <property type="entry name" value="FAD-bd_PCMH-like_sf"/>
</dbReference>
<dbReference type="PROSITE" id="PS51387">
    <property type="entry name" value="FAD_PCMH"/>
    <property type="match status" value="1"/>
</dbReference>
<dbReference type="RefSeq" id="WP_164611094.1">
    <property type="nucleotide sequence ID" value="NZ_JAAIKE010000002.1"/>
</dbReference>
<dbReference type="Pfam" id="PF03450">
    <property type="entry name" value="CO_deh_flav_C"/>
    <property type="match status" value="1"/>
</dbReference>
<dbReference type="Gene3D" id="3.30.43.10">
    <property type="entry name" value="Uridine Diphospho-n-acetylenolpyruvylglucosamine Reductase, domain 2"/>
    <property type="match status" value="1"/>
</dbReference>
<dbReference type="InterPro" id="IPR002346">
    <property type="entry name" value="Mopterin_DH_FAD-bd"/>
</dbReference>
<gene>
    <name evidence="5" type="ORF">G3572_09460</name>
</gene>
<evidence type="ECO:0000313" key="6">
    <source>
        <dbReference type="Proteomes" id="UP000481421"/>
    </source>
</evidence>
<evidence type="ECO:0000256" key="3">
    <source>
        <dbReference type="ARBA" id="ARBA00023002"/>
    </source>
</evidence>
<dbReference type="InterPro" id="IPR036683">
    <property type="entry name" value="CO_DH_flav_C_dom_sf"/>
</dbReference>
<organism evidence="5 6">
    <name type="scientific">Pseudotabrizicola algicola</name>
    <dbReference type="NCBI Taxonomy" id="2709381"/>
    <lineage>
        <taxon>Bacteria</taxon>
        <taxon>Pseudomonadati</taxon>
        <taxon>Pseudomonadota</taxon>
        <taxon>Alphaproteobacteria</taxon>
        <taxon>Rhodobacterales</taxon>
        <taxon>Paracoccaceae</taxon>
        <taxon>Pseudotabrizicola</taxon>
    </lineage>
</organism>
<evidence type="ECO:0000259" key="4">
    <source>
        <dbReference type="PROSITE" id="PS51387"/>
    </source>
</evidence>
<evidence type="ECO:0000313" key="5">
    <source>
        <dbReference type="EMBL" id="NEX46434.1"/>
    </source>
</evidence>
<dbReference type="GO" id="GO:0016491">
    <property type="term" value="F:oxidoreductase activity"/>
    <property type="evidence" value="ECO:0007669"/>
    <property type="project" value="UniProtKB-KW"/>
</dbReference>
<keyword evidence="6" id="KW-1185">Reference proteome</keyword>
<name>A0A6B3RK88_9RHOB</name>
<evidence type="ECO:0000256" key="1">
    <source>
        <dbReference type="ARBA" id="ARBA00022630"/>
    </source>
</evidence>
<sequence length="275" mass="28104">MGGYAQPQTLSEALGLIAQSPRKILAGGTDLYPGAGTSLQGDLLDITAISALSGISQDRDIRIGACTTWTAIAEADLPPALHCLQQAARQVGGRQVQNAGTIGGNLCNASPAADGVPPLLALDAEVELAGPHQTRRLPLSRFLVGPRQTLRKPDEVLTAIILPAGSAQGRSSFVKLGARAYLVISIAMVAARLELANRQISAAAIAVGACSGVAQRLAAVERALLGAEAASAAELVRTADVAAALSPIDDIRATAGYRVAAATELVRRAVQEALA</sequence>
<protein>
    <submittedName>
        <fullName evidence="5">Xanthine dehydrogenase family protein subunit M</fullName>
    </submittedName>
</protein>
<reference evidence="5 6" key="1">
    <citation type="submission" date="2020-02" db="EMBL/GenBank/DDBJ databases">
        <title>Rhodobacter algicola sp. nov., isolated from microalga culture.</title>
        <authorList>
            <person name="Park C.-Y."/>
        </authorList>
    </citation>
    <scope>NUCLEOTIDE SEQUENCE [LARGE SCALE GENOMIC DNA]</scope>
    <source>
        <strain evidence="5 6">ETT8</strain>
    </source>
</reference>
<dbReference type="AlphaFoldDB" id="A0A6B3RK88"/>
<dbReference type="InterPro" id="IPR016169">
    <property type="entry name" value="FAD-bd_PCMH_sub2"/>
</dbReference>
<dbReference type="GO" id="GO:0071949">
    <property type="term" value="F:FAD binding"/>
    <property type="evidence" value="ECO:0007669"/>
    <property type="project" value="InterPro"/>
</dbReference>
<dbReference type="PANTHER" id="PTHR42659">
    <property type="entry name" value="XANTHINE DEHYDROGENASE SUBUNIT C-RELATED"/>
    <property type="match status" value="1"/>
</dbReference>
<dbReference type="InterPro" id="IPR016166">
    <property type="entry name" value="FAD-bd_PCMH"/>
</dbReference>
<proteinExistence type="predicted"/>
<feature type="domain" description="FAD-binding PCMH-type" evidence="4">
    <location>
        <begin position="1"/>
        <end position="167"/>
    </location>
</feature>